<dbReference type="EMBL" id="CP002568">
    <property type="protein sequence ID" value="ADZ71503.1"/>
    <property type="molecule type" value="Genomic_DNA"/>
</dbReference>
<dbReference type="STRING" id="991905.SL003B_3080"/>
<dbReference type="AlphaFoldDB" id="F2IWB8"/>
<accession>F2IWB8</accession>
<name>F2IWB8_POLGS</name>
<proteinExistence type="predicted"/>
<protein>
    <submittedName>
        <fullName evidence="1">Uncharacterized protein</fullName>
    </submittedName>
</protein>
<sequence>MARRVRRRKGGRNTGAAAVKSPLAIGTDPDYVLGQKEPPHACRGLPRAPDLFRGSACARMRQAPARPELEAA</sequence>
<organism evidence="1 2">
    <name type="scientific">Polymorphum gilvum (strain LMG 25793 / CGMCC 1.9160 / SL003B-26A1)</name>
    <dbReference type="NCBI Taxonomy" id="991905"/>
    <lineage>
        <taxon>Bacteria</taxon>
        <taxon>Pseudomonadati</taxon>
        <taxon>Pseudomonadota</taxon>
        <taxon>Alphaproteobacteria</taxon>
        <taxon>Rhodobacterales</taxon>
        <taxon>Paracoccaceae</taxon>
        <taxon>Polymorphum</taxon>
    </lineage>
</organism>
<keyword evidence="2" id="KW-1185">Reference proteome</keyword>
<dbReference type="HOGENOM" id="CLU_2718874_0_0_5"/>
<dbReference type="Proteomes" id="UP000008130">
    <property type="component" value="Chromosome"/>
</dbReference>
<dbReference type="KEGG" id="pgv:SL003B_3080"/>
<evidence type="ECO:0000313" key="2">
    <source>
        <dbReference type="Proteomes" id="UP000008130"/>
    </source>
</evidence>
<gene>
    <name evidence="1" type="ordered locus">SL003B_3080</name>
</gene>
<reference evidence="1 2" key="1">
    <citation type="journal article" date="2011" name="J. Bacteriol.">
        <title>Complete genome sequence of Polymorphum gilvum SL003B-26A1T, a crude oil-degrading bacterium from oil-polluted saline soil.</title>
        <authorList>
            <person name="Li S.G."/>
            <person name="Tang Y.Q."/>
            <person name="Nie Y."/>
            <person name="Cai M."/>
            <person name="Wu X.L."/>
        </authorList>
    </citation>
    <scope>NUCLEOTIDE SEQUENCE [LARGE SCALE GENOMIC DNA]</scope>
    <source>
        <strain evidence="2">LMG 25793 / CGMCC 1.9160 / SL003B-26A1</strain>
    </source>
</reference>
<evidence type="ECO:0000313" key="1">
    <source>
        <dbReference type="EMBL" id="ADZ71503.1"/>
    </source>
</evidence>